<feature type="chain" id="PRO_5037892975" evidence="1">
    <location>
        <begin position="25"/>
        <end position="292"/>
    </location>
</feature>
<protein>
    <submittedName>
        <fullName evidence="2">Uncharacterized protein</fullName>
    </submittedName>
</protein>
<feature type="signal peptide" evidence="1">
    <location>
        <begin position="1"/>
        <end position="24"/>
    </location>
</feature>
<comment type="caution">
    <text evidence="2">The sequence shown here is derived from an EMBL/GenBank/DDBJ whole genome shotgun (WGS) entry which is preliminary data.</text>
</comment>
<evidence type="ECO:0000313" key="3">
    <source>
        <dbReference type="Proteomes" id="UP000660745"/>
    </source>
</evidence>
<gene>
    <name evidence="2" type="ORF">GCM10012278_49820</name>
</gene>
<keyword evidence="1" id="KW-0732">Signal</keyword>
<reference evidence="2" key="2">
    <citation type="submission" date="2020-09" db="EMBL/GenBank/DDBJ databases">
        <authorList>
            <person name="Sun Q."/>
            <person name="Zhou Y."/>
        </authorList>
    </citation>
    <scope>NUCLEOTIDE SEQUENCE</scope>
    <source>
        <strain evidence="2">CGMCC 4.7430</strain>
    </source>
</reference>
<reference evidence="2" key="1">
    <citation type="journal article" date="2014" name="Int. J. Syst. Evol. Microbiol.">
        <title>Complete genome sequence of Corynebacterium casei LMG S-19264T (=DSM 44701T), isolated from a smear-ripened cheese.</title>
        <authorList>
            <consortium name="US DOE Joint Genome Institute (JGI-PGF)"/>
            <person name="Walter F."/>
            <person name="Albersmeier A."/>
            <person name="Kalinowski J."/>
            <person name="Ruckert C."/>
        </authorList>
    </citation>
    <scope>NUCLEOTIDE SEQUENCE</scope>
    <source>
        <strain evidence="2">CGMCC 4.7430</strain>
    </source>
</reference>
<keyword evidence="3" id="KW-1185">Reference proteome</keyword>
<dbReference type="EMBL" id="BMNK01000009">
    <property type="protein sequence ID" value="GGP10388.1"/>
    <property type="molecule type" value="Genomic_DNA"/>
</dbReference>
<dbReference type="AlphaFoldDB" id="A0A918E7B0"/>
<accession>A0A918E7B0</accession>
<dbReference type="RefSeq" id="WP_189141135.1">
    <property type="nucleotide sequence ID" value="NZ_BMNK01000009.1"/>
</dbReference>
<organism evidence="2 3">
    <name type="scientific">Nonomuraea glycinis</name>
    <dbReference type="NCBI Taxonomy" id="2047744"/>
    <lineage>
        <taxon>Bacteria</taxon>
        <taxon>Bacillati</taxon>
        <taxon>Actinomycetota</taxon>
        <taxon>Actinomycetes</taxon>
        <taxon>Streptosporangiales</taxon>
        <taxon>Streptosporangiaceae</taxon>
        <taxon>Nonomuraea</taxon>
    </lineage>
</organism>
<dbReference type="Proteomes" id="UP000660745">
    <property type="component" value="Unassembled WGS sequence"/>
</dbReference>
<sequence length="292" mass="30565">MNRMLAGVALASAAALMAATPAQAAITQAPAKPVTAVKKQLVPGKGVTFTERTTLDSGRMRAVFVRSSGTYQFSRSGLAASDITGKLNIKASDLADLGEGSMFQSLAKPERTIRIGTTSYLSGSVWAELLPSGKTWYKAPGGPPAGFTGIFGQPLNIVEPATLKTLFKNAKPATGGYTGKISVRDLRKVSAYYRASSPAKPSAKTLKSQITWRLSVNAKGLPTRLVTIVPGNALAASDGAGEKMIVDTRYNGWGGKVSIKAPAADEVTTKLDGGTGDEQESAENLDLFNLLK</sequence>
<evidence type="ECO:0000256" key="1">
    <source>
        <dbReference type="SAM" id="SignalP"/>
    </source>
</evidence>
<name>A0A918E7B0_9ACTN</name>
<evidence type="ECO:0000313" key="2">
    <source>
        <dbReference type="EMBL" id="GGP10388.1"/>
    </source>
</evidence>
<proteinExistence type="predicted"/>